<evidence type="ECO:0000313" key="3">
    <source>
        <dbReference type="Proteomes" id="UP001595625"/>
    </source>
</evidence>
<dbReference type="RefSeq" id="WP_117312966.1">
    <property type="nucleotide sequence ID" value="NZ_JBHRUJ010000017.1"/>
</dbReference>
<organism evidence="2 3">
    <name type="scientific">Planomicrobium okeanokoites</name>
    <name type="common">Planococcus okeanokoites</name>
    <name type="synonym">Flavobacterium okeanokoites</name>
    <dbReference type="NCBI Taxonomy" id="244"/>
    <lineage>
        <taxon>Bacteria</taxon>
        <taxon>Bacillati</taxon>
        <taxon>Bacillota</taxon>
        <taxon>Bacilli</taxon>
        <taxon>Bacillales</taxon>
        <taxon>Caryophanaceae</taxon>
        <taxon>Planomicrobium</taxon>
    </lineage>
</organism>
<reference evidence="3" key="1">
    <citation type="journal article" date="2019" name="Int. J. Syst. Evol. Microbiol.">
        <title>The Global Catalogue of Microorganisms (GCM) 10K type strain sequencing project: providing services to taxonomists for standard genome sequencing and annotation.</title>
        <authorList>
            <consortium name="The Broad Institute Genomics Platform"/>
            <consortium name="The Broad Institute Genome Sequencing Center for Infectious Disease"/>
            <person name="Wu L."/>
            <person name="Ma J."/>
        </authorList>
    </citation>
    <scope>NUCLEOTIDE SEQUENCE [LARGE SCALE GENOMIC DNA]</scope>
    <source>
        <strain evidence="3">CCM 320</strain>
    </source>
</reference>
<protein>
    <submittedName>
        <fullName evidence="2">Uncharacterized protein</fullName>
    </submittedName>
</protein>
<proteinExistence type="predicted"/>
<dbReference type="Proteomes" id="UP001595625">
    <property type="component" value="Unassembled WGS sequence"/>
</dbReference>
<feature type="region of interest" description="Disordered" evidence="1">
    <location>
        <begin position="59"/>
        <end position="115"/>
    </location>
</feature>
<accession>A0ABV7KTB6</accession>
<keyword evidence="3" id="KW-1185">Reference proteome</keyword>
<comment type="caution">
    <text evidence="2">The sequence shown here is derived from an EMBL/GenBank/DDBJ whole genome shotgun (WGS) entry which is preliminary data.</text>
</comment>
<sequence>MVREKRVEHISVEVGHKPVEVGRISTKVGHKKVWRKFGQVDHVRNSIFHSFRIKIRGVESRKKGVGNKSSKVGSKSTEVGNKRGKVGNKPTRVGSKNFPAKIQQTNPKPKRQIVR</sequence>
<dbReference type="EMBL" id="JBHRUJ010000017">
    <property type="protein sequence ID" value="MFC3212463.1"/>
    <property type="molecule type" value="Genomic_DNA"/>
</dbReference>
<evidence type="ECO:0000256" key="1">
    <source>
        <dbReference type="SAM" id="MobiDB-lite"/>
    </source>
</evidence>
<evidence type="ECO:0000313" key="2">
    <source>
        <dbReference type="EMBL" id="MFC3212463.1"/>
    </source>
</evidence>
<name>A0ABV7KTB6_PLAOK</name>
<feature type="compositionally biased region" description="Low complexity" evidence="1">
    <location>
        <begin position="66"/>
        <end position="76"/>
    </location>
</feature>
<gene>
    <name evidence="2" type="ORF">ACFOEJ_15340</name>
</gene>